<keyword evidence="1" id="KW-1133">Transmembrane helix</keyword>
<proteinExistence type="predicted"/>
<reference evidence="2 3" key="1">
    <citation type="submission" date="2024-09" db="EMBL/GenBank/DDBJ databases">
        <authorList>
            <person name="Sun Q."/>
            <person name="Mori K."/>
        </authorList>
    </citation>
    <scope>NUCLEOTIDE SEQUENCE [LARGE SCALE GENOMIC DNA]</scope>
    <source>
        <strain evidence="2 3">CECT 8064</strain>
    </source>
</reference>
<evidence type="ECO:0000313" key="2">
    <source>
        <dbReference type="EMBL" id="MFB9134301.1"/>
    </source>
</evidence>
<dbReference type="RefSeq" id="WP_390190137.1">
    <property type="nucleotide sequence ID" value="NZ_JBHMEP010000001.1"/>
</dbReference>
<evidence type="ECO:0000256" key="1">
    <source>
        <dbReference type="SAM" id="Phobius"/>
    </source>
</evidence>
<feature type="transmembrane region" description="Helical" evidence="1">
    <location>
        <begin position="20"/>
        <end position="37"/>
    </location>
</feature>
<keyword evidence="1" id="KW-0812">Transmembrane</keyword>
<evidence type="ECO:0000313" key="3">
    <source>
        <dbReference type="Proteomes" id="UP001589645"/>
    </source>
</evidence>
<comment type="caution">
    <text evidence="2">The sequence shown here is derived from an EMBL/GenBank/DDBJ whole genome shotgun (WGS) entry which is preliminary data.</text>
</comment>
<keyword evidence="1" id="KW-0472">Membrane</keyword>
<accession>A0ABV5HL30</accession>
<dbReference type="EMBL" id="JBHMEP010000001">
    <property type="protein sequence ID" value="MFB9134301.1"/>
    <property type="molecule type" value="Genomic_DNA"/>
</dbReference>
<name>A0ABV5HL30_9VIBR</name>
<protein>
    <submittedName>
        <fullName evidence="2">Uncharacterized protein</fullName>
    </submittedName>
</protein>
<organism evidence="2 3">
    <name type="scientific">Vibrio olivae</name>
    <dbReference type="NCBI Taxonomy" id="1243002"/>
    <lineage>
        <taxon>Bacteria</taxon>
        <taxon>Pseudomonadati</taxon>
        <taxon>Pseudomonadota</taxon>
        <taxon>Gammaproteobacteria</taxon>
        <taxon>Vibrionales</taxon>
        <taxon>Vibrionaceae</taxon>
        <taxon>Vibrio</taxon>
    </lineage>
</organism>
<gene>
    <name evidence="2" type="ORF">ACFFUV_04865</name>
</gene>
<dbReference type="Proteomes" id="UP001589645">
    <property type="component" value="Unassembled WGS sequence"/>
</dbReference>
<sequence length="102" mass="12126">MTRSRKQLTPYKRKKRQGIIFNLIVCAVSYGFIKLGWLSLIPVFTCAISFIMALFHSMYYFFNYDDEEESIETFLQNEVYITSNRNQMPGENKENRDKPHRG</sequence>
<keyword evidence="3" id="KW-1185">Reference proteome</keyword>